<accession>A0A4R1BF43</accession>
<dbReference type="AlphaFoldDB" id="A0A4R1BF43"/>
<evidence type="ECO:0000256" key="1">
    <source>
        <dbReference type="SAM" id="SignalP"/>
    </source>
</evidence>
<keyword evidence="3" id="KW-1185">Reference proteome</keyword>
<sequence>MKRFLIVLAALAALPAWAERNALPTGMPAAYQSECGSCHTPFPPGLLSAADWKATMAGLEDHFGTDASLDAKSAGAISAWLETNASRRIQAAGKPPRLTTTAWFKREHREVPTKAWQDSRVKSAANCAACHRGADQGRYGEREIDIPGIGRWED</sequence>
<dbReference type="EMBL" id="SJZB01000022">
    <property type="protein sequence ID" value="TCJ15795.1"/>
    <property type="molecule type" value="Genomic_DNA"/>
</dbReference>
<dbReference type="InterPro" id="IPR018588">
    <property type="entry name" value="Dihaem_cytochrome-c"/>
</dbReference>
<feature type="chain" id="PRO_5020453760" evidence="1">
    <location>
        <begin position="19"/>
        <end position="154"/>
    </location>
</feature>
<organism evidence="2 3">
    <name type="scientific">Parasulfuritortus cantonensis</name>
    <dbReference type="NCBI Taxonomy" id="2528202"/>
    <lineage>
        <taxon>Bacteria</taxon>
        <taxon>Pseudomonadati</taxon>
        <taxon>Pseudomonadota</taxon>
        <taxon>Betaproteobacteria</taxon>
        <taxon>Nitrosomonadales</taxon>
        <taxon>Thiobacillaceae</taxon>
        <taxon>Parasulfuritortus</taxon>
    </lineage>
</organism>
<protein>
    <submittedName>
        <fullName evidence="2">Cytochrome C</fullName>
    </submittedName>
</protein>
<gene>
    <name evidence="2" type="ORF">EZJ19_06145</name>
</gene>
<dbReference type="Proteomes" id="UP000295443">
    <property type="component" value="Unassembled WGS sequence"/>
</dbReference>
<dbReference type="SUPFAM" id="SSF48695">
    <property type="entry name" value="Multiheme cytochromes"/>
    <property type="match status" value="1"/>
</dbReference>
<dbReference type="OrthoDB" id="5296814at2"/>
<dbReference type="Pfam" id="PF09626">
    <property type="entry name" value="DHC"/>
    <property type="match status" value="1"/>
</dbReference>
<proteinExistence type="predicted"/>
<evidence type="ECO:0000313" key="2">
    <source>
        <dbReference type="EMBL" id="TCJ15795.1"/>
    </source>
</evidence>
<comment type="caution">
    <text evidence="2">The sequence shown here is derived from an EMBL/GenBank/DDBJ whole genome shotgun (WGS) entry which is preliminary data.</text>
</comment>
<feature type="signal peptide" evidence="1">
    <location>
        <begin position="1"/>
        <end position="18"/>
    </location>
</feature>
<dbReference type="RefSeq" id="WP_131445590.1">
    <property type="nucleotide sequence ID" value="NZ_SJZB01000022.1"/>
</dbReference>
<dbReference type="InterPro" id="IPR036280">
    <property type="entry name" value="Multihaem_cyt_sf"/>
</dbReference>
<name>A0A4R1BF43_9PROT</name>
<reference evidence="2 3" key="1">
    <citation type="submission" date="2019-03" db="EMBL/GenBank/DDBJ databases">
        <title>Genome sequence of Thiobacillaceae bacterium LSR1, a sulfur-oxidizing bacterium isolated from freshwater sediment.</title>
        <authorList>
            <person name="Li S."/>
        </authorList>
    </citation>
    <scope>NUCLEOTIDE SEQUENCE [LARGE SCALE GENOMIC DNA]</scope>
    <source>
        <strain evidence="2 3">LSR1</strain>
    </source>
</reference>
<evidence type="ECO:0000313" key="3">
    <source>
        <dbReference type="Proteomes" id="UP000295443"/>
    </source>
</evidence>
<keyword evidence="1" id="KW-0732">Signal</keyword>